<dbReference type="RefSeq" id="WP_188341853.1">
    <property type="nucleotide sequence ID" value="NZ_CP061282.1"/>
</dbReference>
<evidence type="ECO:0000313" key="2">
    <source>
        <dbReference type="EMBL" id="QNS09198.1"/>
    </source>
</evidence>
<geneLocation type="plasmid" evidence="2 3">
    <name>unnamed1</name>
</geneLocation>
<accession>A0A7H1BKE3</accession>
<feature type="compositionally biased region" description="Gly residues" evidence="1">
    <location>
        <begin position="28"/>
        <end position="39"/>
    </location>
</feature>
<name>A0A7H1BKE3_9ACTN</name>
<feature type="region of interest" description="Disordered" evidence="1">
    <location>
        <begin position="1"/>
        <end position="70"/>
    </location>
</feature>
<dbReference type="KEGG" id="sxn:IAG42_36170"/>
<proteinExistence type="predicted"/>
<feature type="compositionally biased region" description="Low complexity" evidence="1">
    <location>
        <begin position="47"/>
        <end position="58"/>
    </location>
</feature>
<reference evidence="2 3" key="1">
    <citation type="submission" date="2020-09" db="EMBL/GenBank/DDBJ databases">
        <title>A novel species.</title>
        <authorList>
            <person name="Gao J."/>
        </authorList>
    </citation>
    <scope>NUCLEOTIDE SEQUENCE [LARGE SCALE GENOMIC DNA]</scope>
    <source>
        <strain evidence="2 3">CRXT-Y-14</strain>
        <plasmid evidence="2 3">unnamed1</plasmid>
    </source>
</reference>
<keyword evidence="3" id="KW-1185">Reference proteome</keyword>
<evidence type="ECO:0000256" key="1">
    <source>
        <dbReference type="SAM" id="MobiDB-lite"/>
    </source>
</evidence>
<dbReference type="AlphaFoldDB" id="A0A7H1BKE3"/>
<sequence length="217" mass="23119">MTPPKGKKRVDEDVEERSMSDEGVGNLFSGGGGSGGGGSSSALAGWATPAPAQAQPVAPVTPMPTPVAAAPTVIPQPAREVVQEPEPEPLDDADTAKPVGFYVSQNVAARFRKYRKANDVTHTQIVLMAVEAAAEKGLAQVVEDARRTPKFQSKLFAVTVKPDDTDLRGLGPVQLQYKPTRTQRGIIDGLVRESGLPDHTKFLAIVLDQYLPGRRDV</sequence>
<dbReference type="Proteomes" id="UP000516428">
    <property type="component" value="Plasmid unnamed1"/>
</dbReference>
<keyword evidence="2" id="KW-0614">Plasmid</keyword>
<evidence type="ECO:0000313" key="3">
    <source>
        <dbReference type="Proteomes" id="UP000516428"/>
    </source>
</evidence>
<gene>
    <name evidence="2" type="ORF">IAG42_36170</name>
</gene>
<organism evidence="2 3">
    <name type="scientific">Streptomyces xanthii</name>
    <dbReference type="NCBI Taxonomy" id="2768069"/>
    <lineage>
        <taxon>Bacteria</taxon>
        <taxon>Bacillati</taxon>
        <taxon>Actinomycetota</taxon>
        <taxon>Actinomycetes</taxon>
        <taxon>Kitasatosporales</taxon>
        <taxon>Streptomycetaceae</taxon>
        <taxon>Streptomyces</taxon>
    </lineage>
</organism>
<dbReference type="EMBL" id="CP061282">
    <property type="protein sequence ID" value="QNS09198.1"/>
    <property type="molecule type" value="Genomic_DNA"/>
</dbReference>
<protein>
    <submittedName>
        <fullName evidence="2">Uncharacterized protein</fullName>
    </submittedName>
</protein>